<feature type="compositionally biased region" description="Low complexity" evidence="1">
    <location>
        <begin position="8"/>
        <end position="20"/>
    </location>
</feature>
<proteinExistence type="predicted"/>
<dbReference type="RefSeq" id="WP_344310053.1">
    <property type="nucleotide sequence ID" value="NZ_BAAANO010000024.1"/>
</dbReference>
<dbReference type="Proteomes" id="UP001500755">
    <property type="component" value="Unassembled WGS sequence"/>
</dbReference>
<dbReference type="SUPFAM" id="SSF53335">
    <property type="entry name" value="S-adenosyl-L-methionine-dependent methyltransferases"/>
    <property type="match status" value="1"/>
</dbReference>
<evidence type="ECO:0000313" key="3">
    <source>
        <dbReference type="Proteomes" id="UP001500755"/>
    </source>
</evidence>
<evidence type="ECO:0000256" key="1">
    <source>
        <dbReference type="SAM" id="MobiDB-lite"/>
    </source>
</evidence>
<protein>
    <recommendedName>
        <fullName evidence="4">Class I SAM-dependent methyltransferase</fullName>
    </recommendedName>
</protein>
<gene>
    <name evidence="2" type="ORF">GCM10009755_24240</name>
</gene>
<evidence type="ECO:0008006" key="4">
    <source>
        <dbReference type="Google" id="ProtNLM"/>
    </source>
</evidence>
<comment type="caution">
    <text evidence="2">The sequence shown here is derived from an EMBL/GenBank/DDBJ whole genome shotgun (WGS) entry which is preliminary data.</text>
</comment>
<evidence type="ECO:0000313" key="2">
    <source>
        <dbReference type="EMBL" id="GAA2011973.1"/>
    </source>
</evidence>
<feature type="region of interest" description="Disordered" evidence="1">
    <location>
        <begin position="1"/>
        <end position="20"/>
    </location>
</feature>
<reference evidence="2 3" key="1">
    <citation type="journal article" date="2019" name="Int. J. Syst. Evol. Microbiol.">
        <title>The Global Catalogue of Microorganisms (GCM) 10K type strain sequencing project: providing services to taxonomists for standard genome sequencing and annotation.</title>
        <authorList>
            <consortium name="The Broad Institute Genomics Platform"/>
            <consortium name="The Broad Institute Genome Sequencing Center for Infectious Disease"/>
            <person name="Wu L."/>
            <person name="Ma J."/>
        </authorList>
    </citation>
    <scope>NUCLEOTIDE SEQUENCE [LARGE SCALE GENOMIC DNA]</scope>
    <source>
        <strain evidence="2 3">JCM 14546</strain>
    </source>
</reference>
<dbReference type="EMBL" id="BAAANO010000024">
    <property type="protein sequence ID" value="GAA2011973.1"/>
    <property type="molecule type" value="Genomic_DNA"/>
</dbReference>
<organism evidence="2 3">
    <name type="scientific">Brevibacterium samyangense</name>
    <dbReference type="NCBI Taxonomy" id="366888"/>
    <lineage>
        <taxon>Bacteria</taxon>
        <taxon>Bacillati</taxon>
        <taxon>Actinomycetota</taxon>
        <taxon>Actinomycetes</taxon>
        <taxon>Micrococcales</taxon>
        <taxon>Brevibacteriaceae</taxon>
        <taxon>Brevibacterium</taxon>
    </lineage>
</organism>
<name>A0ABN2TKZ4_9MICO</name>
<accession>A0ABN2TKZ4</accession>
<dbReference type="InterPro" id="IPR029063">
    <property type="entry name" value="SAM-dependent_MTases_sf"/>
</dbReference>
<sequence>MPARPRATSPTGTITRGTTNPNRLRRVDRWLLHLLSPVLRQDPDRLVVDLGYGATGVTPRELHDRLRRDFPQVRTLGLEIHPDRVAGAEAWVAPGLGFALGGFEVPVAGTVPSGTTAGERPLAIRASNVLRQYEESEVAAAWALMAARLAPDGVLVEGTCDEIGRKQVFVTIRPAAAGLGERLAHAAPPAVTPESLTISVDTGFIDRPSDVADRLPKALIHHNVPGERIHAYLRELDRWWDRAASLGALSARQRWVTMARSVRDAGVPVTHAPARWRLGEITVEWEHVAP</sequence>
<keyword evidence="3" id="KW-1185">Reference proteome</keyword>